<comment type="caution">
    <text evidence="1">The sequence shown here is derived from an EMBL/GenBank/DDBJ whole genome shotgun (WGS) entry which is preliminary data.</text>
</comment>
<sequence>MFNLANKLLGMIWGKVPAIALKWGNMPKVSTYRYSEDCYMDDKLLKKYLEYAKTEESFAVLFVKKHLAQAKEHWVDIVDCRRYEMSSDNLHFRFVVGGLYKRKIKPQYPSKSVYTINGKFDEGRYYLMVRAITWETAHKDIEQQKSKNITPRKFKITGISYDKNRSNKDFFRKDAPPEIKALANNLNDRTNPLWDRALQYANKPEFVYEIKKVYIN</sequence>
<keyword evidence="2" id="KW-1185">Reference proteome</keyword>
<proteinExistence type="predicted"/>
<accession>A0ABU3HJV0</accession>
<dbReference type="EMBL" id="JAVSJA010000001">
    <property type="protein sequence ID" value="MDT3674818.1"/>
    <property type="molecule type" value="Genomic_DNA"/>
</dbReference>
<name>A0ABU3HJV0_9CHRO</name>
<reference evidence="1" key="1">
    <citation type="submission" date="2023-08" db="EMBL/GenBank/DDBJ databases">
        <authorList>
            <person name="Park H.-K."/>
            <person name="Kim I.-S."/>
        </authorList>
    </citation>
    <scope>NUCLEOTIDE SEQUENCE</scope>
    <source>
        <strain evidence="1">NRERC-220</strain>
    </source>
</reference>
<dbReference type="Proteomes" id="UP001180650">
    <property type="component" value="Unassembled WGS sequence"/>
</dbReference>
<protein>
    <recommendedName>
        <fullName evidence="3">Transposase</fullName>
    </recommendedName>
</protein>
<evidence type="ECO:0000313" key="2">
    <source>
        <dbReference type="Proteomes" id="UP001180650"/>
    </source>
</evidence>
<evidence type="ECO:0008006" key="3">
    <source>
        <dbReference type="Google" id="ProtNLM"/>
    </source>
</evidence>
<dbReference type="RefSeq" id="WP_312673517.1">
    <property type="nucleotide sequence ID" value="NZ_JAVSJA010000001.1"/>
</dbReference>
<gene>
    <name evidence="1" type="ORF">RAM70_09850</name>
</gene>
<evidence type="ECO:0000313" key="1">
    <source>
        <dbReference type="EMBL" id="MDT3674818.1"/>
    </source>
</evidence>
<organism evidence="1 2">
    <name type="scientific">Microcystis wesenbergii NRERC-220</name>
    <dbReference type="NCBI Taxonomy" id="3068991"/>
    <lineage>
        <taxon>Bacteria</taxon>
        <taxon>Bacillati</taxon>
        <taxon>Cyanobacteriota</taxon>
        <taxon>Cyanophyceae</taxon>
        <taxon>Oscillatoriophycideae</taxon>
        <taxon>Chroococcales</taxon>
        <taxon>Microcystaceae</taxon>
        <taxon>Microcystis</taxon>
    </lineage>
</organism>